<dbReference type="PANTHER" id="PTHR39614:SF2">
    <property type="entry name" value="INTEGRAL MEMBRANE PROTEIN"/>
    <property type="match status" value="1"/>
</dbReference>
<dbReference type="Proteomes" id="UP001310594">
    <property type="component" value="Unassembled WGS sequence"/>
</dbReference>
<feature type="transmembrane region" description="Helical" evidence="2">
    <location>
        <begin position="102"/>
        <end position="125"/>
    </location>
</feature>
<keyword evidence="2" id="KW-0472">Membrane</keyword>
<keyword evidence="2" id="KW-0812">Transmembrane</keyword>
<proteinExistence type="predicted"/>
<feature type="transmembrane region" description="Helical" evidence="2">
    <location>
        <begin position="175"/>
        <end position="195"/>
    </location>
</feature>
<reference evidence="4" key="1">
    <citation type="submission" date="2023-08" db="EMBL/GenBank/DDBJ databases">
        <title>Black Yeasts Isolated from many extreme environments.</title>
        <authorList>
            <person name="Coleine C."/>
            <person name="Stajich J.E."/>
            <person name="Selbmann L."/>
        </authorList>
    </citation>
    <scope>NUCLEOTIDE SEQUENCE</scope>
    <source>
        <strain evidence="4">CCFEE 5810</strain>
    </source>
</reference>
<feature type="compositionally biased region" description="Polar residues" evidence="1">
    <location>
        <begin position="278"/>
        <end position="287"/>
    </location>
</feature>
<dbReference type="AlphaFoldDB" id="A0AAN7ZUU0"/>
<dbReference type="EMBL" id="JAVRQU010000005">
    <property type="protein sequence ID" value="KAK5702859.1"/>
    <property type="molecule type" value="Genomic_DNA"/>
</dbReference>
<dbReference type="InterPro" id="IPR049326">
    <property type="entry name" value="Rhodopsin_dom_fungi"/>
</dbReference>
<evidence type="ECO:0000313" key="4">
    <source>
        <dbReference type="EMBL" id="KAK5702859.1"/>
    </source>
</evidence>
<keyword evidence="2" id="KW-1133">Transmembrane helix</keyword>
<dbReference type="Pfam" id="PF20684">
    <property type="entry name" value="Fung_rhodopsin"/>
    <property type="match status" value="1"/>
</dbReference>
<comment type="caution">
    <text evidence="4">The sequence shown here is derived from an EMBL/GenBank/DDBJ whole genome shotgun (WGS) entry which is preliminary data.</text>
</comment>
<evidence type="ECO:0000313" key="5">
    <source>
        <dbReference type="Proteomes" id="UP001310594"/>
    </source>
</evidence>
<feature type="transmembrane region" description="Helical" evidence="2">
    <location>
        <begin position="56"/>
        <end position="82"/>
    </location>
</feature>
<gene>
    <name evidence="4" type="ORF">LTR97_003805</name>
</gene>
<organism evidence="4 5">
    <name type="scientific">Elasticomyces elasticus</name>
    <dbReference type="NCBI Taxonomy" id="574655"/>
    <lineage>
        <taxon>Eukaryota</taxon>
        <taxon>Fungi</taxon>
        <taxon>Dikarya</taxon>
        <taxon>Ascomycota</taxon>
        <taxon>Pezizomycotina</taxon>
        <taxon>Dothideomycetes</taxon>
        <taxon>Dothideomycetidae</taxon>
        <taxon>Mycosphaerellales</taxon>
        <taxon>Teratosphaeriaceae</taxon>
        <taxon>Elasticomyces</taxon>
    </lineage>
</organism>
<protein>
    <recommendedName>
        <fullName evidence="3">Rhodopsin domain-containing protein</fullName>
    </recommendedName>
</protein>
<name>A0AAN7ZUU0_9PEZI</name>
<dbReference type="PANTHER" id="PTHR39614">
    <property type="entry name" value="INTEGRAL MEMBRANE PROTEIN"/>
    <property type="match status" value="1"/>
</dbReference>
<feature type="region of interest" description="Disordered" evidence="1">
    <location>
        <begin position="241"/>
        <end position="304"/>
    </location>
</feature>
<evidence type="ECO:0000259" key="3">
    <source>
        <dbReference type="Pfam" id="PF20684"/>
    </source>
</evidence>
<sequence length="304" mass="32952">MQLQHGQSPPFAVITKDDQRGVIYITSGLALATASVCLVVRAYVRMGLGQAVGKDDYAIVASFLLMIAQSIALFAATANGLGETSTSVTHGQEESMQKLDRWIAVTVFDILYEIVLFSHPAYMVANLQMASKTKINVIGAFAGRLLIIIPLALHLSAIRSFYSWTNGAIVSSYDAAAPFIYTQITLALSIIMPTIPMLQPFLQATATTFGMVSGMATNSYGEDGSKQSRGISKTTSVHQVISSRSFRRGSTQHQSAIRGDREASRQYSAAAFHERRPSNSSDVSQQPMIRRDAPYVAPYSNDPA</sequence>
<feature type="transmembrane region" description="Helical" evidence="2">
    <location>
        <begin position="22"/>
        <end position="44"/>
    </location>
</feature>
<accession>A0AAN7ZUU0</accession>
<evidence type="ECO:0000256" key="2">
    <source>
        <dbReference type="SAM" id="Phobius"/>
    </source>
</evidence>
<evidence type="ECO:0000256" key="1">
    <source>
        <dbReference type="SAM" id="MobiDB-lite"/>
    </source>
</evidence>
<feature type="transmembrane region" description="Helical" evidence="2">
    <location>
        <begin position="137"/>
        <end position="155"/>
    </location>
</feature>
<feature type="domain" description="Rhodopsin" evidence="3">
    <location>
        <begin position="96"/>
        <end position="203"/>
    </location>
</feature>
<feature type="compositionally biased region" description="Polar residues" evidence="1">
    <location>
        <begin position="241"/>
        <end position="255"/>
    </location>
</feature>